<evidence type="ECO:0000313" key="1">
    <source>
        <dbReference type="EMBL" id="KAJ4713669.1"/>
    </source>
</evidence>
<keyword evidence="2" id="KW-1185">Reference proteome</keyword>
<evidence type="ECO:0000313" key="2">
    <source>
        <dbReference type="Proteomes" id="UP001164539"/>
    </source>
</evidence>
<proteinExistence type="predicted"/>
<organism evidence="1 2">
    <name type="scientific">Melia azedarach</name>
    <name type="common">Chinaberry tree</name>
    <dbReference type="NCBI Taxonomy" id="155640"/>
    <lineage>
        <taxon>Eukaryota</taxon>
        <taxon>Viridiplantae</taxon>
        <taxon>Streptophyta</taxon>
        <taxon>Embryophyta</taxon>
        <taxon>Tracheophyta</taxon>
        <taxon>Spermatophyta</taxon>
        <taxon>Magnoliopsida</taxon>
        <taxon>eudicotyledons</taxon>
        <taxon>Gunneridae</taxon>
        <taxon>Pentapetalae</taxon>
        <taxon>rosids</taxon>
        <taxon>malvids</taxon>
        <taxon>Sapindales</taxon>
        <taxon>Meliaceae</taxon>
        <taxon>Melia</taxon>
    </lineage>
</organism>
<dbReference type="EMBL" id="CM051401">
    <property type="protein sequence ID" value="KAJ4713669.1"/>
    <property type="molecule type" value="Genomic_DNA"/>
</dbReference>
<name>A0ACC1XSG0_MELAZ</name>
<dbReference type="Proteomes" id="UP001164539">
    <property type="component" value="Chromosome 8"/>
</dbReference>
<gene>
    <name evidence="1" type="ORF">OWV82_015726</name>
</gene>
<protein>
    <submittedName>
        <fullName evidence="1">Pentatricopeptide repeat-containing protein</fullName>
    </submittedName>
</protein>
<sequence length="879" mass="101124">MLSLKNVSKSRAFISPLLVKSRPIFVEFDIQCSSLRNSCSCYSTTVAGVQGYNSLNARDVVISFKEWFNYKPQNSALLDRIFEILKTHDEDDLPSRFAADFALSQLGIRLSEAFVLDVLAYGKGKDVLSCLKFFDWAGRQPGYRHTRSTFHAIFKILSRAKLMPLMLDFLENYKKGRYYHPVRFNDTLVMGYALAGKPEIALQLFGKLRFQGFDLDEYSYHVLLNALVEEGFFHAVDVISKQISFRGFECAVTRSIMLKSLCKKKQLEEAVEYLQRLVNEEQPVSGYMISSVVDALCKNNKLEQAGKILEEFGDCGVVQLEQAYGVWLWNLVQAGRLDGALQFLKTKKSLEGYVPEVFRYNILVSRLLRENRLMEVFDLFGEMKENQISPDRVTINNALCFFCKAGMVDIAIELYNSSSEFGLSPNGMVYNYLINTLCGDGSTDEAYQLLQNSIDQGFFPGRKTFRILANALCREGKLEKMKDLVLFALDRNIMPTDSTYDKFISALCSARRVEDGYLILGELSRMNKVMSASSYCKLIHGFIKSNKGDVAARLLIEMQGKHHKPNRKVFRAVICCLCNMENPEKQYLQFLEMQLSRQETDFEIYNFFIDGAGHAKRPELARVVYEMMRRSGIEPTLSSHILMLQSYLKSERISDALNFFNDLHQRRRIWRKLYNTLIVGLSKAMKADIAFEYMQKMKNDGMIPSMECYEEIIKVLCSIKKYDMVVHVINDLENVGRHVTSFIGNILLLHSLKTQDLCDAWIRLRGLQTETSKISLLGQLIGVFSGRIKVSRDIEDVQKLIEQCFPLDTYTYNMLVRQLSMSEIDHACELFNTMRQKGYETNQWTYDVLKYGLYKCLGMDEAERRLKEMSWKGLDRLSV</sequence>
<accession>A0ACC1XSG0</accession>
<comment type="caution">
    <text evidence="1">The sequence shown here is derived from an EMBL/GenBank/DDBJ whole genome shotgun (WGS) entry which is preliminary data.</text>
</comment>
<reference evidence="1 2" key="1">
    <citation type="journal article" date="2023" name="Science">
        <title>Complex scaffold remodeling in plant triterpene biosynthesis.</title>
        <authorList>
            <person name="De La Pena R."/>
            <person name="Hodgson H."/>
            <person name="Liu J.C."/>
            <person name="Stephenson M.J."/>
            <person name="Martin A.C."/>
            <person name="Owen C."/>
            <person name="Harkess A."/>
            <person name="Leebens-Mack J."/>
            <person name="Jimenez L.E."/>
            <person name="Osbourn A."/>
            <person name="Sattely E.S."/>
        </authorList>
    </citation>
    <scope>NUCLEOTIDE SEQUENCE [LARGE SCALE GENOMIC DNA]</scope>
    <source>
        <strain evidence="2">cv. JPN11</strain>
        <tissue evidence="1">Leaf</tissue>
    </source>
</reference>